<gene>
    <name evidence="3" type="ORF">ACFOGJ_16225</name>
</gene>
<evidence type="ECO:0000256" key="1">
    <source>
        <dbReference type="SAM" id="MobiDB-lite"/>
    </source>
</evidence>
<dbReference type="Proteomes" id="UP001595528">
    <property type="component" value="Unassembled WGS sequence"/>
</dbReference>
<dbReference type="InterPro" id="IPR030392">
    <property type="entry name" value="S74_ICA"/>
</dbReference>
<comment type="caution">
    <text evidence="3">The sequence shown here is derived from an EMBL/GenBank/DDBJ whole genome shotgun (WGS) entry which is preliminary data.</text>
</comment>
<dbReference type="RefSeq" id="WP_379902242.1">
    <property type="nucleotide sequence ID" value="NZ_JBHRTR010000028.1"/>
</dbReference>
<evidence type="ECO:0000313" key="3">
    <source>
        <dbReference type="EMBL" id="MFC3228792.1"/>
    </source>
</evidence>
<protein>
    <submittedName>
        <fullName evidence="3">Tail fiber domain-containing protein</fullName>
    </submittedName>
</protein>
<organism evidence="3 4">
    <name type="scientific">Marinibaculum pumilum</name>
    <dbReference type="NCBI Taxonomy" id="1766165"/>
    <lineage>
        <taxon>Bacteria</taxon>
        <taxon>Pseudomonadati</taxon>
        <taxon>Pseudomonadota</taxon>
        <taxon>Alphaproteobacteria</taxon>
        <taxon>Rhodospirillales</taxon>
        <taxon>Rhodospirillaceae</taxon>
        <taxon>Marinibaculum</taxon>
    </lineage>
</organism>
<dbReference type="PROSITE" id="PS51688">
    <property type="entry name" value="ICA"/>
    <property type="match status" value="1"/>
</dbReference>
<dbReference type="Pfam" id="PF13884">
    <property type="entry name" value="Peptidase_S74"/>
    <property type="match status" value="1"/>
</dbReference>
<accession>A0ABV7L2G4</accession>
<evidence type="ECO:0000313" key="4">
    <source>
        <dbReference type="Proteomes" id="UP001595528"/>
    </source>
</evidence>
<reference evidence="4" key="1">
    <citation type="journal article" date="2019" name="Int. J. Syst. Evol. Microbiol.">
        <title>The Global Catalogue of Microorganisms (GCM) 10K type strain sequencing project: providing services to taxonomists for standard genome sequencing and annotation.</title>
        <authorList>
            <consortium name="The Broad Institute Genomics Platform"/>
            <consortium name="The Broad Institute Genome Sequencing Center for Infectious Disease"/>
            <person name="Wu L."/>
            <person name="Ma J."/>
        </authorList>
    </citation>
    <scope>NUCLEOTIDE SEQUENCE [LARGE SCALE GENOMIC DNA]</scope>
    <source>
        <strain evidence="4">KCTC 42964</strain>
    </source>
</reference>
<proteinExistence type="predicted"/>
<dbReference type="EMBL" id="JBHRTR010000028">
    <property type="protein sequence ID" value="MFC3228792.1"/>
    <property type="molecule type" value="Genomic_DNA"/>
</dbReference>
<feature type="compositionally biased region" description="Polar residues" evidence="1">
    <location>
        <begin position="10"/>
        <end position="19"/>
    </location>
</feature>
<name>A0ABV7L2G4_9PROT</name>
<feature type="domain" description="Peptidase S74" evidence="2">
    <location>
        <begin position="668"/>
        <end position="763"/>
    </location>
</feature>
<feature type="region of interest" description="Disordered" evidence="1">
    <location>
        <begin position="1"/>
        <end position="37"/>
    </location>
</feature>
<keyword evidence="4" id="KW-1185">Reference proteome</keyword>
<evidence type="ECO:0000259" key="2">
    <source>
        <dbReference type="PROSITE" id="PS51688"/>
    </source>
</evidence>
<sequence>MSLGGGGSAPTPNASQVSGEQAAANADTARLQAQLNRVNQQTPWGSVTYSQELTPAQQQAQEQYQQQLQQYNNVTLPQWQQAQSGRRQVGIGNDGQPVYEGADPGPMPQAPTAPEIANDQWTQTVTLSPEQQAMLEQQNQLSSSLLGLAQGQLGRIGNSVSQPFSLGGFPAQVSNVGQTIGGQGGKGLPQQQSTMPDRITPEMMNSGTPNSPVGRQFWELSGNSTPPANMGTGVGGILGAQTAAPAAYSQGSAVQALDALSPQLQNNPNAAQVQAKFFADQDPRGLADILSSSTPLGGMALGNIGNALQTKYGTGSGNAVSGLQELSARLQNAPAGTDVAGEQRAFINSLSGGDLADILRSPQAGQFGQGIRSIIGTRINDLAAAADRPDQGAGQIQRQIPTQSLPQMPSIAPMLQSLAGGTGGVTQEQDPYQTALQRQRVEDALYERASARLDPQFEQAQSSLHNSLVNQGIFPGQPAYSKAMEDFGRTKNDAYSSAVNDAILAGGGEQSRLFGLGLAGRQQGFDEALASGNFANQAQQQAYGQASNTRSQLFNEQMQSGQIGFNQALANANLQNQARATAIQEALLQRSLPLNELAAFMGSSQGVTAPQYAAPAQVGVSPVDVSGNYWNSYTAQQNAQNARNAQSGQMMSSLFGLGGQIGAAAIMSDREIKRDIRPIDPVKVLHDVVSLDVPAWKYKTVFDQSAREHIGPMAQDFAERWGGNPQMIQSHDAIGVLFAAVKGLAIQQQEILSELRELRHGRD</sequence>